<reference evidence="1 2" key="1">
    <citation type="journal article" date="2013" name="Genome Announc.">
        <title>Draft genome sequences for three mercury-methylating, sulfate-reducing bacteria.</title>
        <authorList>
            <person name="Brown S.D."/>
            <person name="Hurt R.A.Jr."/>
            <person name="Gilmour C.C."/>
            <person name="Elias D.A."/>
        </authorList>
    </citation>
    <scope>NUCLEOTIDE SEQUENCE [LARGE SCALE GENOMIC DNA]</scope>
    <source>
        <strain evidence="1 2">DSM 16529</strain>
    </source>
</reference>
<dbReference type="PATRIC" id="fig|1121439.3.peg.2083"/>
<name>S7T721_9BACT</name>
<dbReference type="InterPro" id="IPR002591">
    <property type="entry name" value="Phosphodiest/P_Trfase"/>
</dbReference>
<dbReference type="STRING" id="1121439.dsat_0723"/>
<dbReference type="eggNOG" id="COG3379">
    <property type="taxonomic scope" value="Bacteria"/>
</dbReference>
<evidence type="ECO:0000313" key="2">
    <source>
        <dbReference type="Proteomes" id="UP000014975"/>
    </source>
</evidence>
<evidence type="ECO:0000313" key="1">
    <source>
        <dbReference type="EMBL" id="EPR32371.1"/>
    </source>
</evidence>
<proteinExistence type="predicted"/>
<organism evidence="1 2">
    <name type="scientific">Alkalidesulfovibrio alkalitolerans DSM 16529</name>
    <dbReference type="NCBI Taxonomy" id="1121439"/>
    <lineage>
        <taxon>Bacteria</taxon>
        <taxon>Pseudomonadati</taxon>
        <taxon>Thermodesulfobacteriota</taxon>
        <taxon>Desulfovibrionia</taxon>
        <taxon>Desulfovibrionales</taxon>
        <taxon>Desulfovibrionaceae</taxon>
        <taxon>Alkalidesulfovibrio</taxon>
    </lineage>
</organism>
<dbReference type="Pfam" id="PF01663">
    <property type="entry name" value="Phosphodiest"/>
    <property type="match status" value="1"/>
</dbReference>
<comment type="caution">
    <text evidence="1">The sequence shown here is derived from an EMBL/GenBank/DDBJ whole genome shotgun (WGS) entry which is preliminary data.</text>
</comment>
<accession>S7T721</accession>
<dbReference type="Proteomes" id="UP000014975">
    <property type="component" value="Unassembled WGS sequence"/>
</dbReference>
<gene>
    <name evidence="1" type="ORF">dsat_0723</name>
</gene>
<dbReference type="SUPFAM" id="SSF53649">
    <property type="entry name" value="Alkaline phosphatase-like"/>
    <property type="match status" value="1"/>
</dbReference>
<dbReference type="EMBL" id="ATHI01000027">
    <property type="protein sequence ID" value="EPR32371.1"/>
    <property type="molecule type" value="Genomic_DNA"/>
</dbReference>
<sequence>MIPDRSRLAILGLDGLSLDMTRTLCGLTNLPALAGIVDDPRAHAVRSELPELSPVNWTSLATGLGPEEHGVFGFTGIGSDDYAVRVGDADDIRAPRFWERLGARGLTCKVVNWPNAYPARPFPGMLVAGFVAPELSRACHPPVLARILGGKGYRLEADTARGKDDPDLLLRELHAMIASRRLALDLLWPDLAFDCFALVLTETDRLFHFLLHAVLDQTHPLHGACMAWLSAFDALVGEFLERFATLPEPRRLMVVADHGFAPLITEVDVNAWLVRHGFLRLAGRPRHELDAAVIAPGSRALALDPGRVFVHVRDRFARGSVPPAERRAVARDVAEGLMALRFKGEPVMERIFTGEELYPGAIENGFAAQVPDLVCQARPGFSLTAKWDRGEIFGRFGRSGCHAAQGALWFDTRGSRPERMRDAGREITRHFEGRDGLTSGLVTA</sequence>
<dbReference type="Gene3D" id="3.40.720.10">
    <property type="entry name" value="Alkaline Phosphatase, subunit A"/>
    <property type="match status" value="1"/>
</dbReference>
<dbReference type="OrthoDB" id="9771966at2"/>
<dbReference type="AlphaFoldDB" id="S7T721"/>
<dbReference type="RefSeq" id="WP_020887420.1">
    <property type="nucleotide sequence ID" value="NZ_ATHI01000027.1"/>
</dbReference>
<protein>
    <submittedName>
        <fullName evidence="1">Type I phosphodiesterase/nucleotide pyrophosphatase</fullName>
    </submittedName>
</protein>
<dbReference type="InterPro" id="IPR017850">
    <property type="entry name" value="Alkaline_phosphatase_core_sf"/>
</dbReference>
<keyword evidence="2" id="KW-1185">Reference proteome</keyword>